<dbReference type="SUPFAM" id="SSF53756">
    <property type="entry name" value="UDP-Glycosyltransferase/glycogen phosphorylase"/>
    <property type="match status" value="1"/>
</dbReference>
<dbReference type="Gene3D" id="3.40.50.2000">
    <property type="entry name" value="Glycogen Phosphorylase B"/>
    <property type="match status" value="2"/>
</dbReference>
<evidence type="ECO:0000313" key="1">
    <source>
        <dbReference type="EMBL" id="QNN44282.1"/>
    </source>
</evidence>
<protein>
    <submittedName>
        <fullName evidence="1">Glycosyltransferase</fullName>
    </submittedName>
</protein>
<dbReference type="AlphaFoldDB" id="A0A7G9QLQ7"/>
<dbReference type="CDD" id="cd03811">
    <property type="entry name" value="GT4_GT28_WabH-like"/>
    <property type="match status" value="1"/>
</dbReference>
<dbReference type="Pfam" id="PF13692">
    <property type="entry name" value="Glyco_trans_1_4"/>
    <property type="match status" value="1"/>
</dbReference>
<organism evidence="1 2">
    <name type="scientific">Pedobacter roseus</name>
    <dbReference type="NCBI Taxonomy" id="336820"/>
    <lineage>
        <taxon>Bacteria</taxon>
        <taxon>Pseudomonadati</taxon>
        <taxon>Bacteroidota</taxon>
        <taxon>Sphingobacteriia</taxon>
        <taxon>Sphingobacteriales</taxon>
        <taxon>Sphingobacteriaceae</taxon>
        <taxon>Pedobacter</taxon>
    </lineage>
</organism>
<keyword evidence="1" id="KW-0808">Transferase</keyword>
<evidence type="ECO:0000313" key="2">
    <source>
        <dbReference type="Proteomes" id="UP000515806"/>
    </source>
</evidence>
<dbReference type="KEGG" id="proe:H9L23_09500"/>
<proteinExistence type="predicted"/>
<name>A0A7G9QLQ7_9SPHI</name>
<dbReference type="PANTHER" id="PTHR12526:SF630">
    <property type="entry name" value="GLYCOSYLTRANSFERASE"/>
    <property type="match status" value="1"/>
</dbReference>
<dbReference type="RefSeq" id="WP_187594727.1">
    <property type="nucleotide sequence ID" value="NZ_CP060723.1"/>
</dbReference>
<accession>A0A7G9QLQ7</accession>
<sequence>MKTNILVLSLSDQMGGAEQCLRLIAAQTNAQMLFLLSAKSSKLSEIDPEKAQYLSKSSLLMGFIRLPFALYRYRNFTLVSSHAYLNAVIGIMGRVGYLKGVLIVRESTSIFERYNGLKKRLYLLLYRLGYPALDRVICQSNAMASQLLANATYLGENVVRVVPNPLNLDKALVMAAIESSPVVGQYICAAGRLIAIKGFDLLIKAFSRLLVQHPDLRLVILGAGPLHAELNLLIKELGIDKNVMLIGYQENPYPYFKSARVCVIPSIMEGFPNVLLQMMAVNDSVVSTRCAGGIEDIPGIIKVNPGSVNELYAGLQEAMLNKNPERSAMDAFLAERNPGAFIHNVFSGLPSN</sequence>
<reference evidence="1 2" key="1">
    <citation type="submission" date="2020-08" db="EMBL/GenBank/DDBJ databases">
        <title>Genome sequence of Pedobacter roseus KACC 11594T.</title>
        <authorList>
            <person name="Hyun D.-W."/>
            <person name="Bae J.-W."/>
        </authorList>
    </citation>
    <scope>NUCLEOTIDE SEQUENCE [LARGE SCALE GENOMIC DNA]</scope>
    <source>
        <strain evidence="1 2">KACC 11594</strain>
    </source>
</reference>
<dbReference type="Proteomes" id="UP000515806">
    <property type="component" value="Chromosome"/>
</dbReference>
<dbReference type="EMBL" id="CP060723">
    <property type="protein sequence ID" value="QNN44282.1"/>
    <property type="molecule type" value="Genomic_DNA"/>
</dbReference>
<dbReference type="PANTHER" id="PTHR12526">
    <property type="entry name" value="GLYCOSYLTRANSFERASE"/>
    <property type="match status" value="1"/>
</dbReference>
<keyword evidence="2" id="KW-1185">Reference proteome</keyword>
<gene>
    <name evidence="1" type="ORF">H9L23_09500</name>
</gene>
<dbReference type="GO" id="GO:0016740">
    <property type="term" value="F:transferase activity"/>
    <property type="evidence" value="ECO:0007669"/>
    <property type="project" value="UniProtKB-KW"/>
</dbReference>